<proteinExistence type="predicted"/>
<accession>A0A1E5Q428</accession>
<gene>
    <name evidence="1" type="ORF">BEN30_00780</name>
</gene>
<protein>
    <submittedName>
        <fullName evidence="1">Uncharacterized protein</fullName>
    </submittedName>
</protein>
<reference evidence="2" key="1">
    <citation type="submission" date="2016-07" db="EMBL/GenBank/DDBJ databases">
        <authorList>
            <person name="Florea S."/>
            <person name="Webb J.S."/>
            <person name="Jaromczyk J."/>
            <person name="Schardl C.L."/>
        </authorList>
    </citation>
    <scope>NUCLEOTIDE SEQUENCE [LARGE SCALE GENOMIC DNA]</scope>
    <source>
        <strain evidence="2">MV-1</strain>
    </source>
</reference>
<dbReference type="STRING" id="28181.BEN30_00780"/>
<dbReference type="EMBL" id="MCGG01000067">
    <property type="protein sequence ID" value="OEJ64659.1"/>
    <property type="molecule type" value="Genomic_DNA"/>
</dbReference>
<name>A0A1E5Q428_9PROT</name>
<evidence type="ECO:0000313" key="2">
    <source>
        <dbReference type="Proteomes" id="UP000095347"/>
    </source>
</evidence>
<dbReference type="RefSeq" id="WP_069959161.1">
    <property type="nucleotide sequence ID" value="NZ_MCGG01000067.1"/>
</dbReference>
<comment type="caution">
    <text evidence="1">The sequence shown here is derived from an EMBL/GenBank/DDBJ whole genome shotgun (WGS) entry which is preliminary data.</text>
</comment>
<organism evidence="1 2">
    <name type="scientific">Magnetovibrio blakemorei</name>
    <dbReference type="NCBI Taxonomy" id="28181"/>
    <lineage>
        <taxon>Bacteria</taxon>
        <taxon>Pseudomonadati</taxon>
        <taxon>Pseudomonadota</taxon>
        <taxon>Alphaproteobacteria</taxon>
        <taxon>Rhodospirillales</taxon>
        <taxon>Magnetovibrionaceae</taxon>
        <taxon>Magnetovibrio</taxon>
    </lineage>
</organism>
<sequence length="81" mass="8926">MSGIKVAAIITLKRVEKGHWYFAFEVAGNIMFSGSSTSKKKALAALLRMGRPDYLPASGTVFLSAEVMASYMECLAWEFDQ</sequence>
<keyword evidence="2" id="KW-1185">Reference proteome</keyword>
<dbReference type="AlphaFoldDB" id="A0A1E5Q428"/>
<dbReference type="Proteomes" id="UP000095347">
    <property type="component" value="Unassembled WGS sequence"/>
</dbReference>
<evidence type="ECO:0000313" key="1">
    <source>
        <dbReference type="EMBL" id="OEJ64659.1"/>
    </source>
</evidence>